<dbReference type="Proteomes" id="UP000744676">
    <property type="component" value="Unassembled WGS sequence"/>
</dbReference>
<name>A0ACB6V574_9ASCO</name>
<keyword evidence="2" id="KW-1185">Reference proteome</keyword>
<dbReference type="EMBL" id="QVQA01000047">
    <property type="protein sequence ID" value="KAF5098432.1"/>
    <property type="molecule type" value="Genomic_DNA"/>
</dbReference>
<sequence length="159" mass="18258">MLHFINELQYYINYEVIEMSWAQLQRDLTERYLSVDEIINVHREYLARITYKGLLGGGELYMGELHEILKNILSFRACVEGLHDITNRYNGGAATATTSGSGIDEKRVLNIGGLIREIRVGFEDTVERLVAQLNKQEDGEMRFLGVRLDFNGFYSSRMA</sequence>
<organism evidence="1 2">
    <name type="scientific">Geotrichum galactomycetum</name>
    <dbReference type="NCBI Taxonomy" id="27317"/>
    <lineage>
        <taxon>Eukaryota</taxon>
        <taxon>Fungi</taxon>
        <taxon>Dikarya</taxon>
        <taxon>Ascomycota</taxon>
        <taxon>Saccharomycotina</taxon>
        <taxon>Dipodascomycetes</taxon>
        <taxon>Dipodascales</taxon>
        <taxon>Dipodascaceae</taxon>
        <taxon>Geotrichum</taxon>
    </lineage>
</organism>
<comment type="caution">
    <text evidence="1">The sequence shown here is derived from an EMBL/GenBank/DDBJ whole genome shotgun (WGS) entry which is preliminary data.</text>
</comment>
<evidence type="ECO:0000313" key="1">
    <source>
        <dbReference type="EMBL" id="KAF5098432.1"/>
    </source>
</evidence>
<protein>
    <submittedName>
        <fullName evidence="1">Uncharacterized protein</fullName>
    </submittedName>
</protein>
<gene>
    <name evidence="1" type="ORF">D0Z00_002045</name>
</gene>
<proteinExistence type="predicted"/>
<reference evidence="1 2" key="1">
    <citation type="journal article" date="2020" name="Front. Microbiol.">
        <title>Phenotypic and Genetic Characterization of the Cheese Ripening Yeast Geotrichum candidum.</title>
        <authorList>
            <person name="Perkins V."/>
            <person name="Vignola S."/>
            <person name="Lessard M.H."/>
            <person name="Plante P.L."/>
            <person name="Corbeil J."/>
            <person name="Dugat-Bony E."/>
            <person name="Frenette M."/>
            <person name="Labrie S."/>
        </authorList>
    </citation>
    <scope>NUCLEOTIDE SEQUENCE [LARGE SCALE GENOMIC DNA]</scope>
    <source>
        <strain evidence="1 2">LMA-1147</strain>
    </source>
</reference>
<accession>A0ACB6V574</accession>
<evidence type="ECO:0000313" key="2">
    <source>
        <dbReference type="Proteomes" id="UP000744676"/>
    </source>
</evidence>